<sequence length="73" mass="8713">MTEAVNHPDHYNAGKYEVIDVIEDWDLEFHEGNVVKYVGRAKHKEKRLEDLKKAAWYLQRKIELLEKENESNT</sequence>
<dbReference type="Pfam" id="PF11753">
    <property type="entry name" value="DUF3310"/>
    <property type="match status" value="1"/>
</dbReference>
<reference evidence="1" key="1">
    <citation type="journal article" date="2014" name="Front. Microbiol.">
        <title>High frequency of phylogenetically diverse reductive dehalogenase-homologous genes in deep subseafloor sedimentary metagenomes.</title>
        <authorList>
            <person name="Kawai M."/>
            <person name="Futagami T."/>
            <person name="Toyoda A."/>
            <person name="Takaki Y."/>
            <person name="Nishi S."/>
            <person name="Hori S."/>
            <person name="Arai W."/>
            <person name="Tsubouchi T."/>
            <person name="Morono Y."/>
            <person name="Uchiyama I."/>
            <person name="Ito T."/>
            <person name="Fujiyama A."/>
            <person name="Inagaki F."/>
            <person name="Takami H."/>
        </authorList>
    </citation>
    <scope>NUCLEOTIDE SEQUENCE</scope>
    <source>
        <strain evidence="1">Expedition CK06-06</strain>
    </source>
</reference>
<name>X0UT95_9ZZZZ</name>
<comment type="caution">
    <text evidence="1">The sequence shown here is derived from an EMBL/GenBank/DDBJ whole genome shotgun (WGS) entry which is preliminary data.</text>
</comment>
<proteinExistence type="predicted"/>
<accession>X0UT95</accession>
<dbReference type="EMBL" id="BARS01025864">
    <property type="protein sequence ID" value="GAG09064.1"/>
    <property type="molecule type" value="Genomic_DNA"/>
</dbReference>
<evidence type="ECO:0000313" key="1">
    <source>
        <dbReference type="EMBL" id="GAG09064.1"/>
    </source>
</evidence>
<protein>
    <recommendedName>
        <fullName evidence="2">DUF3310 domain-containing protein</fullName>
    </recommendedName>
</protein>
<evidence type="ECO:0008006" key="2">
    <source>
        <dbReference type="Google" id="ProtNLM"/>
    </source>
</evidence>
<organism evidence="1">
    <name type="scientific">marine sediment metagenome</name>
    <dbReference type="NCBI Taxonomy" id="412755"/>
    <lineage>
        <taxon>unclassified sequences</taxon>
        <taxon>metagenomes</taxon>
        <taxon>ecological metagenomes</taxon>
    </lineage>
</organism>
<dbReference type="AlphaFoldDB" id="X0UT95"/>
<gene>
    <name evidence="1" type="ORF">S01H1_40819</name>
</gene>
<dbReference type="InterPro" id="IPR021739">
    <property type="entry name" value="SaV-like"/>
</dbReference>